<evidence type="ECO:0000313" key="2">
    <source>
        <dbReference type="RefSeq" id="XP_075087597.1"/>
    </source>
</evidence>
<dbReference type="Proteomes" id="UP000790787">
    <property type="component" value="Chromosome 15"/>
</dbReference>
<reference evidence="1" key="1">
    <citation type="journal article" date="2014" name="Nat. Commun.">
        <title>The tobacco genome sequence and its comparison with those of tomato and potato.</title>
        <authorList>
            <person name="Sierro N."/>
            <person name="Battey J.N."/>
            <person name="Ouadi S."/>
            <person name="Bakaher N."/>
            <person name="Bovet L."/>
            <person name="Willig A."/>
            <person name="Goepfert S."/>
            <person name="Peitsch M.C."/>
            <person name="Ivanov N.V."/>
        </authorList>
    </citation>
    <scope>NUCLEOTIDE SEQUENCE [LARGE SCALE GENOMIC DNA]</scope>
</reference>
<accession>A0AC58SRJ0</accession>
<evidence type="ECO:0000313" key="1">
    <source>
        <dbReference type="Proteomes" id="UP000790787"/>
    </source>
</evidence>
<gene>
    <name evidence="2" type="primary">LOC142169608</name>
</gene>
<dbReference type="RefSeq" id="XP_075087597.1">
    <property type="nucleotide sequence ID" value="XM_075231496.1"/>
</dbReference>
<sequence>MQAWRAKKKAMQFLRGHHAESYSPLPSYLYILEKTYPGSVVKLQKTVDECFLYALVALNISIRGWEYCRPIVIVDGTFLKSAYRGTMLTASTRDATCSILPLAYAIVDSENDAYWR</sequence>
<name>A0AC58SRJ0_TOBAC</name>
<protein>
    <submittedName>
        <fullName evidence="2">Uncharacterized protein LOC142169608</fullName>
    </submittedName>
</protein>
<keyword evidence="1" id="KW-1185">Reference proteome</keyword>
<reference evidence="2" key="2">
    <citation type="submission" date="2025-08" db="UniProtKB">
        <authorList>
            <consortium name="RefSeq"/>
        </authorList>
    </citation>
    <scope>IDENTIFICATION</scope>
    <source>
        <tissue evidence="2">Leaf</tissue>
    </source>
</reference>
<organism evidence="1 2">
    <name type="scientific">Nicotiana tabacum</name>
    <name type="common">Common tobacco</name>
    <dbReference type="NCBI Taxonomy" id="4097"/>
    <lineage>
        <taxon>Eukaryota</taxon>
        <taxon>Viridiplantae</taxon>
        <taxon>Streptophyta</taxon>
        <taxon>Embryophyta</taxon>
        <taxon>Tracheophyta</taxon>
        <taxon>Spermatophyta</taxon>
        <taxon>Magnoliopsida</taxon>
        <taxon>eudicotyledons</taxon>
        <taxon>Gunneridae</taxon>
        <taxon>Pentapetalae</taxon>
        <taxon>asterids</taxon>
        <taxon>lamiids</taxon>
        <taxon>Solanales</taxon>
        <taxon>Solanaceae</taxon>
        <taxon>Nicotianoideae</taxon>
        <taxon>Nicotianeae</taxon>
        <taxon>Nicotiana</taxon>
    </lineage>
</organism>
<proteinExistence type="predicted"/>